<accession>A0A318S7M4</accession>
<name>A0A318S7M4_9DEIO</name>
<organism evidence="1 2">
    <name type="scientific">Deinococcus yavapaiensis KR-236</name>
    <dbReference type="NCBI Taxonomy" id="694435"/>
    <lineage>
        <taxon>Bacteria</taxon>
        <taxon>Thermotogati</taxon>
        <taxon>Deinococcota</taxon>
        <taxon>Deinococci</taxon>
        <taxon>Deinococcales</taxon>
        <taxon>Deinococcaceae</taxon>
        <taxon>Deinococcus</taxon>
    </lineage>
</organism>
<evidence type="ECO:0000313" key="1">
    <source>
        <dbReference type="EMBL" id="PYE51031.1"/>
    </source>
</evidence>
<dbReference type="Proteomes" id="UP000248326">
    <property type="component" value="Unassembled WGS sequence"/>
</dbReference>
<dbReference type="AlphaFoldDB" id="A0A318S7M4"/>
<dbReference type="EMBL" id="QJSX01000016">
    <property type="protein sequence ID" value="PYE51031.1"/>
    <property type="molecule type" value="Genomic_DNA"/>
</dbReference>
<evidence type="ECO:0000313" key="2">
    <source>
        <dbReference type="Proteomes" id="UP000248326"/>
    </source>
</evidence>
<reference evidence="1 2" key="1">
    <citation type="submission" date="2018-06" db="EMBL/GenBank/DDBJ databases">
        <title>Genomic Encyclopedia of Type Strains, Phase IV (KMG-IV): sequencing the most valuable type-strain genomes for metagenomic binning, comparative biology and taxonomic classification.</title>
        <authorList>
            <person name="Goeker M."/>
        </authorList>
    </citation>
    <scope>NUCLEOTIDE SEQUENCE [LARGE SCALE GENOMIC DNA]</scope>
    <source>
        <strain evidence="1 2">DSM 18048</strain>
    </source>
</reference>
<proteinExistence type="predicted"/>
<gene>
    <name evidence="1" type="ORF">DES52_11698</name>
</gene>
<sequence>MAYRESTGHQGTMTTSPLLRWPPRVFLAQLVVRSDRGVVNAASSITVAQRRDQHVQRKALLGVTFMTVFNMISKAGMRGRRFSPGHCA</sequence>
<protein>
    <submittedName>
        <fullName evidence="1">Uncharacterized protein</fullName>
    </submittedName>
</protein>
<keyword evidence="2" id="KW-1185">Reference proteome</keyword>
<comment type="caution">
    <text evidence="1">The sequence shown here is derived from an EMBL/GenBank/DDBJ whole genome shotgun (WGS) entry which is preliminary data.</text>
</comment>